<feature type="region of interest" description="Disordered" evidence="15">
    <location>
        <begin position="11"/>
        <end position="52"/>
    </location>
</feature>
<dbReference type="GO" id="GO:0005886">
    <property type="term" value="C:plasma membrane"/>
    <property type="evidence" value="ECO:0007669"/>
    <property type="project" value="UniProtKB-SubCell"/>
</dbReference>
<keyword evidence="8" id="KW-0221">Differentiation</keyword>
<evidence type="ECO:0000256" key="10">
    <source>
        <dbReference type="ARBA" id="ARBA00023034"/>
    </source>
</evidence>
<evidence type="ECO:0000256" key="6">
    <source>
        <dbReference type="ARBA" id="ARBA00022490"/>
    </source>
</evidence>
<evidence type="ECO:0000256" key="11">
    <source>
        <dbReference type="ARBA" id="ARBA00023136"/>
    </source>
</evidence>
<organism evidence="17 18">
    <name type="scientific">Bugula neritina</name>
    <name type="common">Brown bryozoan</name>
    <name type="synonym">Sertularia neritina</name>
    <dbReference type="NCBI Taxonomy" id="10212"/>
    <lineage>
        <taxon>Eukaryota</taxon>
        <taxon>Metazoa</taxon>
        <taxon>Spiralia</taxon>
        <taxon>Lophotrochozoa</taxon>
        <taxon>Bryozoa</taxon>
        <taxon>Gymnolaemata</taxon>
        <taxon>Cheilostomatida</taxon>
        <taxon>Flustrina</taxon>
        <taxon>Buguloidea</taxon>
        <taxon>Bugulidae</taxon>
        <taxon>Bugula</taxon>
    </lineage>
</organism>
<feature type="transmembrane region" description="Helical" evidence="16">
    <location>
        <begin position="149"/>
        <end position="174"/>
    </location>
</feature>
<comment type="function">
    <text evidence="13">Involved in the maintenance of the Golgi structure. May play a role in hematopoiesis.</text>
</comment>
<dbReference type="EMBL" id="VXIV02000037">
    <property type="protein sequence ID" value="KAF6041488.1"/>
    <property type="molecule type" value="Genomic_DNA"/>
</dbReference>
<evidence type="ECO:0000256" key="8">
    <source>
        <dbReference type="ARBA" id="ARBA00022782"/>
    </source>
</evidence>
<dbReference type="GO" id="GO:0005794">
    <property type="term" value="C:Golgi apparatus"/>
    <property type="evidence" value="ECO:0007669"/>
    <property type="project" value="UniProtKB-SubCell"/>
</dbReference>
<evidence type="ECO:0000313" key="18">
    <source>
        <dbReference type="Proteomes" id="UP000593567"/>
    </source>
</evidence>
<keyword evidence="9 16" id="KW-1133">Transmembrane helix</keyword>
<feature type="transmembrane region" description="Helical" evidence="16">
    <location>
        <begin position="186"/>
        <end position="205"/>
    </location>
</feature>
<evidence type="ECO:0000256" key="9">
    <source>
        <dbReference type="ARBA" id="ARBA00022989"/>
    </source>
</evidence>
<reference evidence="17" key="1">
    <citation type="submission" date="2020-06" db="EMBL/GenBank/DDBJ databases">
        <title>Draft genome of Bugula neritina, a colonial animal packing powerful symbionts and potential medicines.</title>
        <authorList>
            <person name="Rayko M."/>
        </authorList>
    </citation>
    <scope>NUCLEOTIDE SEQUENCE [LARGE SCALE GENOMIC DNA]</scope>
    <source>
        <strain evidence="17">Kwan_BN1</strain>
    </source>
</reference>
<evidence type="ECO:0000256" key="16">
    <source>
        <dbReference type="SAM" id="Phobius"/>
    </source>
</evidence>
<keyword evidence="5" id="KW-1003">Cell membrane</keyword>
<evidence type="ECO:0000256" key="1">
    <source>
        <dbReference type="ARBA" id="ARBA00004257"/>
    </source>
</evidence>
<dbReference type="PANTHER" id="PTHR15627:SF14">
    <property type="entry name" value="PROTEIN YIPF3"/>
    <property type="match status" value="1"/>
</dbReference>
<keyword evidence="10" id="KW-0333">Golgi apparatus</keyword>
<dbReference type="AlphaFoldDB" id="A0A7J7KTU7"/>
<name>A0A7J7KTU7_BUGNE</name>
<evidence type="ECO:0000256" key="15">
    <source>
        <dbReference type="SAM" id="MobiDB-lite"/>
    </source>
</evidence>
<comment type="caution">
    <text evidence="17">The sequence shown here is derived from an EMBL/GenBank/DDBJ whole genome shotgun (WGS) entry which is preliminary data.</text>
</comment>
<keyword evidence="7 16" id="KW-0812">Transmembrane</keyword>
<accession>A0A7J7KTU7</accession>
<proteinExistence type="predicted"/>
<dbReference type="OrthoDB" id="10256463at2759"/>
<protein>
    <recommendedName>
        <fullName evidence="4">Protein YIPF3</fullName>
    </recommendedName>
    <alternativeName>
        <fullName evidence="14">YIP1 family member 3</fullName>
    </alternativeName>
</protein>
<keyword evidence="6" id="KW-0963">Cytoplasm</keyword>
<evidence type="ECO:0000256" key="7">
    <source>
        <dbReference type="ARBA" id="ARBA00022692"/>
    </source>
</evidence>
<keyword evidence="12" id="KW-0325">Glycoprotein</keyword>
<evidence type="ECO:0000256" key="3">
    <source>
        <dbReference type="ARBA" id="ARBA00004651"/>
    </source>
</evidence>
<feature type="transmembrane region" description="Helical" evidence="16">
    <location>
        <begin position="119"/>
        <end position="137"/>
    </location>
</feature>
<dbReference type="PANTHER" id="PTHR15627">
    <property type="entry name" value="NATURAL KILLER CELL-SPECIFIC ANTIGEN KLIP1"/>
    <property type="match status" value="1"/>
</dbReference>
<evidence type="ECO:0000313" key="17">
    <source>
        <dbReference type="EMBL" id="KAF6041488.1"/>
    </source>
</evidence>
<evidence type="ECO:0000256" key="4">
    <source>
        <dbReference type="ARBA" id="ARBA00015622"/>
    </source>
</evidence>
<feature type="compositionally biased region" description="Polar residues" evidence="15">
    <location>
        <begin position="41"/>
        <end position="52"/>
    </location>
</feature>
<sequence length="209" mass="22808">MTEGAAVIDMNDVDLSASDDKTTPFSHSDPPARDTGGFLEGSNSSSNTGDFQQTMSDTMTRFMWETGKTQATKAWSIYGNIDLLRPYFDVEPKNVIRRIVNSLVPKFSVSSSTKVVNELYGPTMLVLTLIALLLYEMKSSGHTVKEGTLIGTAFGTCFGYWIGCGTLVWLVAYLCNTHTLLLTDYLYARLLTHLALFGGAGLHSGTHVS</sequence>
<evidence type="ECO:0000256" key="5">
    <source>
        <dbReference type="ARBA" id="ARBA00022475"/>
    </source>
</evidence>
<comment type="subcellular location">
    <subcellularLocation>
        <location evidence="3">Cell membrane</location>
        <topology evidence="3">Multi-pass membrane protein</topology>
    </subcellularLocation>
    <subcellularLocation>
        <location evidence="2">Cytoplasm</location>
    </subcellularLocation>
    <subcellularLocation>
        <location evidence="1">Golgi apparatus</location>
        <location evidence="1">cis-Golgi network membrane</location>
        <topology evidence="1">Multi-pass membrane protein</topology>
    </subcellularLocation>
</comment>
<evidence type="ECO:0000256" key="12">
    <source>
        <dbReference type="ARBA" id="ARBA00023180"/>
    </source>
</evidence>
<keyword evidence="11 16" id="KW-0472">Membrane</keyword>
<evidence type="ECO:0000256" key="13">
    <source>
        <dbReference type="ARBA" id="ARBA00024809"/>
    </source>
</evidence>
<evidence type="ECO:0000256" key="14">
    <source>
        <dbReference type="ARBA" id="ARBA00032951"/>
    </source>
</evidence>
<keyword evidence="18" id="KW-1185">Reference proteome</keyword>
<gene>
    <name evidence="17" type="ORF">EB796_000203</name>
</gene>
<dbReference type="Proteomes" id="UP000593567">
    <property type="component" value="Unassembled WGS sequence"/>
</dbReference>
<evidence type="ECO:0000256" key="2">
    <source>
        <dbReference type="ARBA" id="ARBA00004496"/>
    </source>
</evidence>
<dbReference type="InterPro" id="IPR051521">
    <property type="entry name" value="tRNA_Mod/Golgi_Maint"/>
</dbReference>
<dbReference type="GO" id="GO:0030154">
    <property type="term" value="P:cell differentiation"/>
    <property type="evidence" value="ECO:0007669"/>
    <property type="project" value="UniProtKB-KW"/>
</dbReference>